<keyword evidence="4" id="KW-0238">DNA-binding</keyword>
<feature type="region of interest" description="Disordered" evidence="7">
    <location>
        <begin position="1"/>
        <end position="35"/>
    </location>
</feature>
<dbReference type="GeneID" id="36542976"/>
<feature type="region of interest" description="Disordered" evidence="7">
    <location>
        <begin position="83"/>
        <end position="112"/>
    </location>
</feature>
<feature type="domain" description="Zn(2)-C6 fungal-type" evidence="8">
    <location>
        <begin position="18"/>
        <end position="48"/>
    </location>
</feature>
<evidence type="ECO:0000256" key="2">
    <source>
        <dbReference type="ARBA" id="ARBA00022833"/>
    </source>
</evidence>
<dbReference type="CDD" id="cd00067">
    <property type="entry name" value="GAL4"/>
    <property type="match status" value="1"/>
</dbReference>
<protein>
    <submittedName>
        <fullName evidence="9">C6 zinc finger domain protein</fullName>
    </submittedName>
</protein>
<dbReference type="InterPro" id="IPR001138">
    <property type="entry name" value="Zn2Cys6_DnaBD"/>
</dbReference>
<evidence type="ECO:0000256" key="6">
    <source>
        <dbReference type="ARBA" id="ARBA00023242"/>
    </source>
</evidence>
<dbReference type="VEuPathDB" id="FungiDB:P168DRAFT_274847"/>
<dbReference type="GO" id="GO:0009893">
    <property type="term" value="P:positive regulation of metabolic process"/>
    <property type="evidence" value="ECO:0007669"/>
    <property type="project" value="UniProtKB-ARBA"/>
</dbReference>
<dbReference type="GO" id="GO:0000981">
    <property type="term" value="F:DNA-binding transcription factor activity, RNA polymerase II-specific"/>
    <property type="evidence" value="ECO:0007669"/>
    <property type="project" value="InterPro"/>
</dbReference>
<sequence>MGEEQRSQQKQAHNNPRACQPCRASKVKCDQPDPSMPCLRCQRSGKPCIDAASQPGNRRRQFNDRILEIESRIESILSSAELRDSAGDNPPATSPLHSLSESSRNNRQHDWNPPMGAGIPFNGGSSGIEDLKSTIQSWLNANITDLDDRTTETIFSRYLTNMASKFPVVVFPPSTTAADVRSDNPILFLAILDVASSGFCALETQRNLRKLIVQLYVHCMLRSEQYTLGLLQALIVSAMWYRTIEPVMPGEQMDIYQISHTAANMALIMRLGERLNINISSREKEKRPGSVFREESLPARRVWLGCHYICSNTSMSLRAPNVMRWTRLMDECLGVLETSPAALPSDRLFCQHIRLQHITEEFAMHLSAGGTSSVDESRAIYIHRAFKRQLDEWLGSIADGWDAHCTATGDVDIPSEDSPPIVTIEPHAITEFTQTIDNIFRVFTSLDMSTIRALPAMYLIRIIYTFLILVKLHFAAAKLPTQDAAVLQIDRLQVSERLDRVIQMTAGWGPLWPATKLTTVLVRMREWLESGEEAGSWLTGWEIKTHFNMVEAASDDATMVDSSSQGPASWVPLSLASTDVNTDTVRFSLEPPLGTDLQSMSQATESCFPGKEAPDFMQMQDEGVPPAVCQRLGDLPEIDQMEMGMGWSQFPNMGFDLSNLDVPFSTIPLLPVFDLNAATKEDFPDRDK</sequence>
<dbReference type="AlphaFoldDB" id="A0A2I1CUD1"/>
<dbReference type="OrthoDB" id="8062037at2759"/>
<comment type="caution">
    <text evidence="9">The sequence shown here is derived from an EMBL/GenBank/DDBJ whole genome shotgun (WGS) entry which is preliminary data.</text>
</comment>
<evidence type="ECO:0000256" key="1">
    <source>
        <dbReference type="ARBA" id="ARBA00004123"/>
    </source>
</evidence>
<keyword evidence="10" id="KW-1185">Reference proteome</keyword>
<dbReference type="SMART" id="SM00066">
    <property type="entry name" value="GAL4"/>
    <property type="match status" value="1"/>
</dbReference>
<dbReference type="InterPro" id="IPR051089">
    <property type="entry name" value="prtT"/>
</dbReference>
<evidence type="ECO:0000313" key="9">
    <source>
        <dbReference type="EMBL" id="PKY01217.1"/>
    </source>
</evidence>
<dbReference type="SUPFAM" id="SSF57701">
    <property type="entry name" value="Zn2/Cys6 DNA-binding domain"/>
    <property type="match status" value="1"/>
</dbReference>
<dbReference type="Pfam" id="PF00172">
    <property type="entry name" value="Zn_clus"/>
    <property type="match status" value="1"/>
</dbReference>
<dbReference type="PROSITE" id="PS50048">
    <property type="entry name" value="ZN2_CY6_FUNGAL_2"/>
    <property type="match status" value="1"/>
</dbReference>
<evidence type="ECO:0000256" key="4">
    <source>
        <dbReference type="ARBA" id="ARBA00023125"/>
    </source>
</evidence>
<dbReference type="GO" id="GO:0008270">
    <property type="term" value="F:zinc ion binding"/>
    <property type="evidence" value="ECO:0007669"/>
    <property type="project" value="InterPro"/>
</dbReference>
<dbReference type="InterPro" id="IPR036864">
    <property type="entry name" value="Zn2-C6_fun-type_DNA-bd_sf"/>
</dbReference>
<keyword evidence="2" id="KW-0862">Zinc</keyword>
<evidence type="ECO:0000313" key="10">
    <source>
        <dbReference type="Proteomes" id="UP000234254"/>
    </source>
</evidence>
<accession>A0A2I1CUD1</accession>
<evidence type="ECO:0000256" key="5">
    <source>
        <dbReference type="ARBA" id="ARBA00023163"/>
    </source>
</evidence>
<dbReference type="Proteomes" id="UP000234254">
    <property type="component" value="Unassembled WGS sequence"/>
</dbReference>
<comment type="subcellular location">
    <subcellularLocation>
        <location evidence="1">Nucleus</location>
    </subcellularLocation>
</comment>
<gene>
    <name evidence="9" type="ORF">P168DRAFT_274847</name>
</gene>
<evidence type="ECO:0000259" key="8">
    <source>
        <dbReference type="PROSITE" id="PS50048"/>
    </source>
</evidence>
<feature type="compositionally biased region" description="Polar residues" evidence="7">
    <location>
        <begin position="95"/>
        <end position="105"/>
    </location>
</feature>
<keyword evidence="6" id="KW-0539">Nucleus</keyword>
<dbReference type="RefSeq" id="XP_024689811.1">
    <property type="nucleotide sequence ID" value="XM_024835452.1"/>
</dbReference>
<organism evidence="9 10">
    <name type="scientific">Aspergillus campestris (strain IBT 28561)</name>
    <dbReference type="NCBI Taxonomy" id="1392248"/>
    <lineage>
        <taxon>Eukaryota</taxon>
        <taxon>Fungi</taxon>
        <taxon>Dikarya</taxon>
        <taxon>Ascomycota</taxon>
        <taxon>Pezizomycotina</taxon>
        <taxon>Eurotiomycetes</taxon>
        <taxon>Eurotiomycetidae</taxon>
        <taxon>Eurotiales</taxon>
        <taxon>Aspergillaceae</taxon>
        <taxon>Aspergillus</taxon>
        <taxon>Aspergillus subgen. Circumdati</taxon>
    </lineage>
</organism>
<dbReference type="Gene3D" id="4.10.240.10">
    <property type="entry name" value="Zn(2)-C6 fungal-type DNA-binding domain"/>
    <property type="match status" value="1"/>
</dbReference>
<dbReference type="GO" id="GO:0005634">
    <property type="term" value="C:nucleus"/>
    <property type="evidence" value="ECO:0007669"/>
    <property type="project" value="UniProtKB-SubCell"/>
</dbReference>
<dbReference type="EMBL" id="MSFM01000012">
    <property type="protein sequence ID" value="PKY01217.1"/>
    <property type="molecule type" value="Genomic_DNA"/>
</dbReference>
<evidence type="ECO:0000256" key="3">
    <source>
        <dbReference type="ARBA" id="ARBA00023015"/>
    </source>
</evidence>
<dbReference type="PANTHER" id="PTHR31845:SF39">
    <property type="entry name" value="TRANSCRIPTION FACTOR PBCR-RELATED"/>
    <property type="match status" value="1"/>
</dbReference>
<keyword evidence="5" id="KW-0804">Transcription</keyword>
<proteinExistence type="predicted"/>
<dbReference type="PROSITE" id="PS00463">
    <property type="entry name" value="ZN2_CY6_FUNGAL_1"/>
    <property type="match status" value="1"/>
</dbReference>
<name>A0A2I1CUD1_ASPC2</name>
<evidence type="ECO:0000256" key="7">
    <source>
        <dbReference type="SAM" id="MobiDB-lite"/>
    </source>
</evidence>
<keyword evidence="3" id="KW-0805">Transcription regulation</keyword>
<reference evidence="9" key="1">
    <citation type="submission" date="2016-12" db="EMBL/GenBank/DDBJ databases">
        <title>The genomes of Aspergillus section Nigri reveals drivers in fungal speciation.</title>
        <authorList>
            <consortium name="DOE Joint Genome Institute"/>
            <person name="Vesth T.C."/>
            <person name="Nybo J."/>
            <person name="Theobald S."/>
            <person name="Brandl J."/>
            <person name="Frisvad J.C."/>
            <person name="Nielsen K.F."/>
            <person name="Lyhne E.K."/>
            <person name="Kogle M.E."/>
            <person name="Kuo A."/>
            <person name="Riley R."/>
            <person name="Clum A."/>
            <person name="Nolan M."/>
            <person name="Lipzen A."/>
            <person name="Salamov A."/>
            <person name="Henrissat B."/>
            <person name="Wiebenga A."/>
            <person name="De vries R.P."/>
            <person name="Grigoriev I.V."/>
            <person name="Mortensen U.H."/>
            <person name="Andersen M.R."/>
            <person name="Baker S.E."/>
        </authorList>
    </citation>
    <scope>NUCLEOTIDE SEQUENCE</scope>
    <source>
        <strain evidence="9">IBT 28561</strain>
    </source>
</reference>
<dbReference type="PANTHER" id="PTHR31845">
    <property type="entry name" value="FINGER DOMAIN PROTEIN, PUTATIVE-RELATED"/>
    <property type="match status" value="1"/>
</dbReference>
<dbReference type="GO" id="GO:0000976">
    <property type="term" value="F:transcription cis-regulatory region binding"/>
    <property type="evidence" value="ECO:0007669"/>
    <property type="project" value="TreeGrafter"/>
</dbReference>